<feature type="repeat" description="PPR" evidence="3">
    <location>
        <begin position="204"/>
        <end position="238"/>
    </location>
</feature>
<dbReference type="NCBIfam" id="TIGR00756">
    <property type="entry name" value="PPR"/>
    <property type="match status" value="4"/>
</dbReference>
<dbReference type="OMA" id="HEFASMK"/>
<dbReference type="Gramene" id="evm.model.10.1574">
    <property type="protein sequence ID" value="cds.evm.model.10.1574"/>
    <property type="gene ID" value="evm.TU.10.1574"/>
</dbReference>
<dbReference type="PROSITE" id="PS51375">
    <property type="entry name" value="PPR"/>
    <property type="match status" value="4"/>
</dbReference>
<proteinExistence type="inferred from homology"/>
<feature type="repeat" description="PPR" evidence="3">
    <location>
        <begin position="274"/>
        <end position="308"/>
    </location>
</feature>
<evidence type="ECO:0000256" key="1">
    <source>
        <dbReference type="ARBA" id="ARBA00007626"/>
    </source>
</evidence>
<feature type="repeat" description="PPR" evidence="3">
    <location>
        <begin position="309"/>
        <end position="343"/>
    </location>
</feature>
<dbReference type="AlphaFoldDB" id="A0A803QK69"/>
<protein>
    <recommendedName>
        <fullName evidence="6">Pentatricopeptide repeat-containing protein</fullName>
    </recommendedName>
</protein>
<accession>A0A803QK69</accession>
<dbReference type="InterPro" id="IPR002885">
    <property type="entry name" value="PPR_rpt"/>
</dbReference>
<evidence type="ECO:0000313" key="5">
    <source>
        <dbReference type="Proteomes" id="UP000596661"/>
    </source>
</evidence>
<dbReference type="Pfam" id="PF13041">
    <property type="entry name" value="PPR_2"/>
    <property type="match status" value="2"/>
</dbReference>
<dbReference type="Pfam" id="PF13812">
    <property type="entry name" value="PPR_3"/>
    <property type="match status" value="1"/>
</dbReference>
<reference evidence="4" key="1">
    <citation type="submission" date="2021-03" db="UniProtKB">
        <authorList>
            <consortium name="EnsemblPlants"/>
        </authorList>
    </citation>
    <scope>IDENTIFICATION</scope>
</reference>
<evidence type="ECO:0008006" key="6">
    <source>
        <dbReference type="Google" id="ProtNLM"/>
    </source>
</evidence>
<feature type="repeat" description="PPR" evidence="3">
    <location>
        <begin position="239"/>
        <end position="273"/>
    </location>
</feature>
<evidence type="ECO:0000313" key="4">
    <source>
        <dbReference type="EnsemblPlants" id="cds.evm.model.10.1574"/>
    </source>
</evidence>
<evidence type="ECO:0000256" key="2">
    <source>
        <dbReference type="ARBA" id="ARBA00022737"/>
    </source>
</evidence>
<dbReference type="EMBL" id="UZAU01000821">
    <property type="status" value="NOT_ANNOTATED_CDS"/>
    <property type="molecule type" value="Genomic_DNA"/>
</dbReference>
<dbReference type="InterPro" id="IPR011990">
    <property type="entry name" value="TPR-like_helical_dom_sf"/>
</dbReference>
<organism evidence="4 5">
    <name type="scientific">Cannabis sativa</name>
    <name type="common">Hemp</name>
    <name type="synonym">Marijuana</name>
    <dbReference type="NCBI Taxonomy" id="3483"/>
    <lineage>
        <taxon>Eukaryota</taxon>
        <taxon>Viridiplantae</taxon>
        <taxon>Streptophyta</taxon>
        <taxon>Embryophyta</taxon>
        <taxon>Tracheophyta</taxon>
        <taxon>Spermatophyta</taxon>
        <taxon>Magnoliopsida</taxon>
        <taxon>eudicotyledons</taxon>
        <taxon>Gunneridae</taxon>
        <taxon>Pentapetalae</taxon>
        <taxon>rosids</taxon>
        <taxon>fabids</taxon>
        <taxon>Rosales</taxon>
        <taxon>Cannabaceae</taxon>
        <taxon>Cannabis</taxon>
    </lineage>
</organism>
<dbReference type="Proteomes" id="UP000596661">
    <property type="component" value="Unassembled WGS sequence"/>
</dbReference>
<dbReference type="PANTHER" id="PTHR47938">
    <property type="entry name" value="RESPIRATORY COMPLEX I CHAPERONE (CIA84), PUTATIVE (AFU_ORTHOLOGUE AFUA_2G06020)-RELATED"/>
    <property type="match status" value="1"/>
</dbReference>
<dbReference type="GO" id="GO:0003729">
    <property type="term" value="F:mRNA binding"/>
    <property type="evidence" value="ECO:0007669"/>
    <property type="project" value="TreeGrafter"/>
</dbReference>
<dbReference type="Gene3D" id="1.25.40.10">
    <property type="entry name" value="Tetratricopeptide repeat domain"/>
    <property type="match status" value="1"/>
</dbReference>
<comment type="similarity">
    <text evidence="1">Belongs to the PPR family. P subfamily.</text>
</comment>
<evidence type="ECO:0000256" key="3">
    <source>
        <dbReference type="PROSITE-ProRule" id="PRU00708"/>
    </source>
</evidence>
<keyword evidence="2" id="KW-0677">Repeat</keyword>
<dbReference type="EnsemblPlants" id="evm.model.10.1574">
    <property type="protein sequence ID" value="cds.evm.model.10.1574"/>
    <property type="gene ID" value="evm.TU.10.1574"/>
</dbReference>
<sequence length="389" mass="43496">MLFPSRSIRQILSCTKATQLTSRTLSCHSVSNHFYPTRRNHFCSQNQIIFIPVVYLPLFVIASKFVGSCQSFSTKASDNEEEERVLNEIFAAIETAPRSASEICTAHIDKLCKSGNISAAARFLKTLHDKHIFISSRTYNVLLAAACEKNDTVLISQVFSDAIVTSTTLPSASYLYIAKSFAKTNGCIDLHRFIKDILELTLPSMNVLNSIISAFAESRKSDQALLIFDQIKSSKYKPDLITYNIVLHILGCAGHVDKMLHEFSSMKEAGIFPDVISYNTLLNNLKKAGRVDMCTSYFKEMVDNGIQPDLLTYSALIDCTGRAGNVEESLRLFSEMKARQIRPSIYIYRSLVHNLNRIGKLKLAKSLLEEMKACSSSDLASPEDFKSYS</sequence>
<keyword evidence="5" id="KW-1185">Reference proteome</keyword>
<dbReference type="PANTHER" id="PTHR47938:SF24">
    <property type="entry name" value="PENTACOTRIPEPTIDE-REPEAT REGION OF PRORP DOMAIN-CONTAINING PROTEIN"/>
    <property type="match status" value="1"/>
</dbReference>
<name>A0A803QK69_CANSA</name>